<dbReference type="PANTHER" id="PTHR22625:SF33">
    <property type="entry name" value="PLEXIN-B3"/>
    <property type="match status" value="1"/>
</dbReference>
<name>A0A8C9AI37_PROSS</name>
<dbReference type="SUPFAM" id="SSF48350">
    <property type="entry name" value="GTPase activation domain, GAP"/>
    <property type="match status" value="1"/>
</dbReference>
<evidence type="ECO:0000259" key="1">
    <source>
        <dbReference type="Pfam" id="PF08337"/>
    </source>
</evidence>
<dbReference type="GO" id="GO:0002116">
    <property type="term" value="C:semaphorin receptor complex"/>
    <property type="evidence" value="ECO:0007669"/>
    <property type="project" value="TreeGrafter"/>
</dbReference>
<dbReference type="FunFam" id="1.10.506.10:FF:000010">
    <property type="entry name" value="Plexin B1"/>
    <property type="match status" value="1"/>
</dbReference>
<accession>A0A8C9AI37</accession>
<protein>
    <recommendedName>
        <fullName evidence="5">Plexin B3</fullName>
    </recommendedName>
</protein>
<dbReference type="GO" id="GO:0030334">
    <property type="term" value="P:regulation of cell migration"/>
    <property type="evidence" value="ECO:0007669"/>
    <property type="project" value="TreeGrafter"/>
</dbReference>
<keyword evidence="4" id="KW-1185">Reference proteome</keyword>
<feature type="domain" description="Plexin cytoplasmic RhoGTPase-binding" evidence="2">
    <location>
        <begin position="232"/>
        <end position="344"/>
    </location>
</feature>
<dbReference type="GO" id="GO:0005886">
    <property type="term" value="C:plasma membrane"/>
    <property type="evidence" value="ECO:0007669"/>
    <property type="project" value="TreeGrafter"/>
</dbReference>
<dbReference type="GO" id="GO:0008360">
    <property type="term" value="P:regulation of cell shape"/>
    <property type="evidence" value="ECO:0007669"/>
    <property type="project" value="TreeGrafter"/>
</dbReference>
<dbReference type="AlphaFoldDB" id="A0A8C9AI37"/>
<proteinExistence type="predicted"/>
<evidence type="ECO:0000313" key="4">
    <source>
        <dbReference type="Proteomes" id="UP000694414"/>
    </source>
</evidence>
<dbReference type="FunFam" id="1.10.506.10:FF:000012">
    <property type="entry name" value="Plexin B1"/>
    <property type="match status" value="1"/>
</dbReference>
<dbReference type="InterPro" id="IPR031148">
    <property type="entry name" value="Plexin"/>
</dbReference>
<feature type="domain" description="Plexin cytoplasmic RasGAP" evidence="1">
    <location>
        <begin position="58"/>
        <end position="600"/>
    </location>
</feature>
<dbReference type="Gene3D" id="3.10.20.90">
    <property type="entry name" value="Phosphatidylinositol 3-kinase Catalytic Subunit, Chain A, domain 1"/>
    <property type="match status" value="1"/>
</dbReference>
<dbReference type="GeneTree" id="ENSGT01150000286928"/>
<sequence>RSRACPRRHKSEQALRDYQKVLVQLESLETGVGDQCRKEFTDLMTEMTDLSSDLEASGIPFLDYRTYAERAFFPGHGGCPLQPGPEGPGEEGHRATVRQGLTQLSNLLNSKLFLLTLIHTLEEQPSFSQRDRCHVASLLSLALHGKLEYLTDIMKTLLGDLAAHYVHKNPKLMLRRTETMVEKLLSNWLSICLYAFLREVAGEPLYMLFRAIQYQVDKGPVDAVTGKAKRTLNDSRLLREDVEFRPLTLMVLVGPGAGGAAGGSEAQRVPARVLDTDTITQVKEKVLDQVYKGTPFSQRPSVHALDLEWRSGLAGHLTLSDEDLTSVTQNHWKRLNTLQHYKVLGGGKAGRWGWPSLPSDIPMLEDGEEGGVHLWHLVKATEEPEGAKVRCSSLRERERARAKAIPEIYLTRLLSMKGTLQKFVDDTFQAILSVNRPVPIAVKYLFDFLDELAEKHGIEDPETLHIWKTNSLLLRFWVNALKNPQLIFDVRVSDNVDAILTVISQTFIDSCTVSEHKVGRDSPVNKLLYAREIPRYKQMVEKYYADIRQSSPASYQEMNSALAELSGVRQSPGAHYTSAPHCLEALQGLYNHIHRYYDQIISALEDEPLGQKVQLACRLQHIAALVENKVTDL</sequence>
<dbReference type="GO" id="GO:0007162">
    <property type="term" value="P:negative regulation of cell adhesion"/>
    <property type="evidence" value="ECO:0007669"/>
    <property type="project" value="TreeGrafter"/>
</dbReference>
<dbReference type="InterPro" id="IPR013548">
    <property type="entry name" value="Plexin_cytoplasmic_RasGAP_dom"/>
</dbReference>
<evidence type="ECO:0000259" key="2">
    <source>
        <dbReference type="Pfam" id="PF20170"/>
    </source>
</evidence>
<evidence type="ECO:0008006" key="5">
    <source>
        <dbReference type="Google" id="ProtNLM"/>
    </source>
</evidence>
<dbReference type="PANTHER" id="PTHR22625">
    <property type="entry name" value="PLEXIN"/>
    <property type="match status" value="1"/>
</dbReference>
<dbReference type="Gene3D" id="1.10.506.10">
    <property type="entry name" value="GTPase Activation - p120gap, domain 1"/>
    <property type="match status" value="2"/>
</dbReference>
<dbReference type="Pfam" id="PF08337">
    <property type="entry name" value="Plexin_cytopl"/>
    <property type="match status" value="1"/>
</dbReference>
<dbReference type="CDD" id="cd12791">
    <property type="entry name" value="RasGAP_plexin_B3"/>
    <property type="match status" value="1"/>
</dbReference>
<reference evidence="3" key="1">
    <citation type="submission" date="2025-08" db="UniProtKB">
        <authorList>
            <consortium name="Ensembl"/>
        </authorList>
    </citation>
    <scope>IDENTIFICATION</scope>
</reference>
<dbReference type="InterPro" id="IPR008936">
    <property type="entry name" value="Rho_GTPase_activation_prot"/>
</dbReference>
<evidence type="ECO:0000313" key="3">
    <source>
        <dbReference type="Ensembl" id="ENSPSMP00000034147.1"/>
    </source>
</evidence>
<dbReference type="InterPro" id="IPR046800">
    <property type="entry name" value="Plexin_RBD"/>
</dbReference>
<reference evidence="3" key="2">
    <citation type="submission" date="2025-09" db="UniProtKB">
        <authorList>
            <consortium name="Ensembl"/>
        </authorList>
    </citation>
    <scope>IDENTIFICATION</scope>
</reference>
<organism evidence="3 4">
    <name type="scientific">Prolemur simus</name>
    <name type="common">Greater bamboo lemur</name>
    <name type="synonym">Hapalemur simus</name>
    <dbReference type="NCBI Taxonomy" id="1328070"/>
    <lineage>
        <taxon>Eukaryota</taxon>
        <taxon>Metazoa</taxon>
        <taxon>Chordata</taxon>
        <taxon>Craniata</taxon>
        <taxon>Vertebrata</taxon>
        <taxon>Euteleostomi</taxon>
        <taxon>Mammalia</taxon>
        <taxon>Eutheria</taxon>
        <taxon>Euarchontoglires</taxon>
        <taxon>Primates</taxon>
        <taxon>Strepsirrhini</taxon>
        <taxon>Lemuriformes</taxon>
        <taxon>Lemuridae</taxon>
        <taxon>Prolemur</taxon>
    </lineage>
</organism>
<dbReference type="Pfam" id="PF20170">
    <property type="entry name" value="Plexin_RBD"/>
    <property type="match status" value="1"/>
</dbReference>
<dbReference type="GO" id="GO:0050772">
    <property type="term" value="P:positive regulation of axonogenesis"/>
    <property type="evidence" value="ECO:0007669"/>
    <property type="project" value="TreeGrafter"/>
</dbReference>
<dbReference type="GO" id="GO:0017154">
    <property type="term" value="F:semaphorin receptor activity"/>
    <property type="evidence" value="ECO:0007669"/>
    <property type="project" value="InterPro"/>
</dbReference>
<dbReference type="Ensembl" id="ENSPSMT00000039368.1">
    <property type="protein sequence ID" value="ENSPSMP00000034147.1"/>
    <property type="gene ID" value="ENSPSMG00000023542.1"/>
</dbReference>
<dbReference type="Proteomes" id="UP000694414">
    <property type="component" value="Unplaced"/>
</dbReference>